<keyword evidence="3" id="KW-0479">Metal-binding</keyword>
<keyword evidence="4" id="KW-0862">Zinc</keyword>
<comment type="caution">
    <text evidence="5">The sequence shown here is derived from an EMBL/GenBank/DDBJ whole genome shotgun (WGS) entry which is preliminary data.</text>
</comment>
<dbReference type="Gene3D" id="3.40.50.720">
    <property type="entry name" value="NAD(P)-binding Rossmann-like Domain"/>
    <property type="match status" value="1"/>
</dbReference>
<comment type="cofactor">
    <cofactor evidence="1">
        <name>Zn(2+)</name>
        <dbReference type="ChEBI" id="CHEBI:29105"/>
    </cofactor>
</comment>
<dbReference type="Gene3D" id="3.90.180.10">
    <property type="entry name" value="Medium-chain alcohol dehydrogenases, catalytic domain"/>
    <property type="match status" value="1"/>
</dbReference>
<dbReference type="GO" id="GO:0046294">
    <property type="term" value="P:formaldehyde catabolic process"/>
    <property type="evidence" value="ECO:0007669"/>
    <property type="project" value="TreeGrafter"/>
</dbReference>
<dbReference type="GO" id="GO:0005829">
    <property type="term" value="C:cytosol"/>
    <property type="evidence" value="ECO:0007669"/>
    <property type="project" value="TreeGrafter"/>
</dbReference>
<reference evidence="5 6" key="1">
    <citation type="submission" date="2019-01" db="EMBL/GenBank/DDBJ databases">
        <title>Sequencing of cultivated peanut Arachis hypogaea provides insights into genome evolution and oil improvement.</title>
        <authorList>
            <person name="Chen X."/>
        </authorList>
    </citation>
    <scope>NUCLEOTIDE SEQUENCE [LARGE SCALE GENOMIC DNA]</scope>
    <source>
        <strain evidence="6">cv. Fuhuasheng</strain>
        <tissue evidence="5">Leaves</tissue>
    </source>
</reference>
<dbReference type="Proteomes" id="UP000289738">
    <property type="component" value="Chromosome B03"/>
</dbReference>
<evidence type="ECO:0008006" key="7">
    <source>
        <dbReference type="Google" id="ProtNLM"/>
    </source>
</evidence>
<dbReference type="InterPro" id="IPR036291">
    <property type="entry name" value="NAD(P)-bd_dom_sf"/>
</dbReference>
<dbReference type="GO" id="GO:0051903">
    <property type="term" value="F:S-(hydroxymethyl)glutathione dehydrogenase [NAD(P)+] activity"/>
    <property type="evidence" value="ECO:0007669"/>
    <property type="project" value="TreeGrafter"/>
</dbReference>
<dbReference type="PANTHER" id="PTHR43880">
    <property type="entry name" value="ALCOHOL DEHYDROGENASE"/>
    <property type="match status" value="1"/>
</dbReference>
<dbReference type="SUPFAM" id="SSF51735">
    <property type="entry name" value="NAD(P)-binding Rossmann-fold domains"/>
    <property type="match status" value="1"/>
</dbReference>
<gene>
    <name evidence="5" type="ORF">Ahy_B03g061799</name>
</gene>
<accession>A0A444ZRZ0</accession>
<protein>
    <recommendedName>
        <fullName evidence="7">Alcohol dehydrogenase-like C-terminal domain-containing protein</fullName>
    </recommendedName>
</protein>
<dbReference type="EMBL" id="SDMP01000013">
    <property type="protein sequence ID" value="RYR16981.1"/>
    <property type="molecule type" value="Genomic_DNA"/>
</dbReference>
<evidence type="ECO:0000313" key="6">
    <source>
        <dbReference type="Proteomes" id="UP000289738"/>
    </source>
</evidence>
<evidence type="ECO:0000256" key="1">
    <source>
        <dbReference type="ARBA" id="ARBA00001947"/>
    </source>
</evidence>
<evidence type="ECO:0000256" key="3">
    <source>
        <dbReference type="ARBA" id="ARBA00022723"/>
    </source>
</evidence>
<dbReference type="AlphaFoldDB" id="A0A444ZRZ0"/>
<dbReference type="GO" id="GO:0008270">
    <property type="term" value="F:zinc ion binding"/>
    <property type="evidence" value="ECO:0007669"/>
    <property type="project" value="TreeGrafter"/>
</dbReference>
<evidence type="ECO:0000256" key="4">
    <source>
        <dbReference type="ARBA" id="ARBA00022833"/>
    </source>
</evidence>
<name>A0A444ZRZ0_ARAHY</name>
<comment type="subunit">
    <text evidence="2">Homodimer.</text>
</comment>
<evidence type="ECO:0000313" key="5">
    <source>
        <dbReference type="EMBL" id="RYR16981.1"/>
    </source>
</evidence>
<keyword evidence="6" id="KW-1185">Reference proteome</keyword>
<proteinExistence type="predicted"/>
<organism evidence="5 6">
    <name type="scientific">Arachis hypogaea</name>
    <name type="common">Peanut</name>
    <dbReference type="NCBI Taxonomy" id="3818"/>
    <lineage>
        <taxon>Eukaryota</taxon>
        <taxon>Viridiplantae</taxon>
        <taxon>Streptophyta</taxon>
        <taxon>Embryophyta</taxon>
        <taxon>Tracheophyta</taxon>
        <taxon>Spermatophyta</taxon>
        <taxon>Magnoliopsida</taxon>
        <taxon>eudicotyledons</taxon>
        <taxon>Gunneridae</taxon>
        <taxon>Pentapetalae</taxon>
        <taxon>rosids</taxon>
        <taxon>fabids</taxon>
        <taxon>Fabales</taxon>
        <taxon>Fabaceae</taxon>
        <taxon>Papilionoideae</taxon>
        <taxon>50 kb inversion clade</taxon>
        <taxon>dalbergioids sensu lato</taxon>
        <taxon>Dalbergieae</taxon>
        <taxon>Pterocarpus clade</taxon>
        <taxon>Arachis</taxon>
    </lineage>
</organism>
<evidence type="ECO:0000256" key="2">
    <source>
        <dbReference type="ARBA" id="ARBA00011738"/>
    </source>
</evidence>
<dbReference type="PANTHER" id="PTHR43880:SF38">
    <property type="entry name" value="ALCOHOL DEHYDROGENASE-RELATED"/>
    <property type="match status" value="1"/>
</dbReference>
<sequence length="163" mass="17563">MTDFINTQDSDKPPSELGKELSDGFGLDYSFECTGVASLISESLAASKMGTGKAITIGAPNEPIVPFNHTAILAGRTQKGSALRSKSHEFPLQELFTHEFPLTDISKAFDIFKEPNCVKLDSTSLGMKVGSSMIWGSQNAFDSLQHTLQDTLLGVPQILKLLG</sequence>